<feature type="transmembrane region" description="Helical" evidence="1">
    <location>
        <begin position="102"/>
        <end position="129"/>
    </location>
</feature>
<feature type="transmembrane region" description="Helical" evidence="1">
    <location>
        <begin position="55"/>
        <end position="81"/>
    </location>
</feature>
<dbReference type="GeneID" id="64604865"/>
<accession>A0A9P7DV88</accession>
<comment type="caution">
    <text evidence="2">The sequence shown here is derived from an EMBL/GenBank/DDBJ whole genome shotgun (WGS) entry which is preliminary data.</text>
</comment>
<dbReference type="RefSeq" id="XP_041166272.1">
    <property type="nucleotide sequence ID" value="XM_041311101.1"/>
</dbReference>
<organism evidence="2 3">
    <name type="scientific">Suillus plorans</name>
    <dbReference type="NCBI Taxonomy" id="116603"/>
    <lineage>
        <taxon>Eukaryota</taxon>
        <taxon>Fungi</taxon>
        <taxon>Dikarya</taxon>
        <taxon>Basidiomycota</taxon>
        <taxon>Agaricomycotina</taxon>
        <taxon>Agaricomycetes</taxon>
        <taxon>Agaricomycetidae</taxon>
        <taxon>Boletales</taxon>
        <taxon>Suillineae</taxon>
        <taxon>Suillaceae</taxon>
        <taxon>Suillus</taxon>
    </lineage>
</organism>
<dbReference type="OrthoDB" id="10420875at2759"/>
<feature type="transmembrane region" description="Helical" evidence="1">
    <location>
        <begin position="12"/>
        <end position="35"/>
    </location>
</feature>
<evidence type="ECO:0000256" key="1">
    <source>
        <dbReference type="SAM" id="Phobius"/>
    </source>
</evidence>
<keyword evidence="1" id="KW-0812">Transmembrane</keyword>
<name>A0A9P7DV88_9AGAM</name>
<dbReference type="PROSITE" id="PS51257">
    <property type="entry name" value="PROKAR_LIPOPROTEIN"/>
    <property type="match status" value="1"/>
</dbReference>
<evidence type="ECO:0000313" key="3">
    <source>
        <dbReference type="Proteomes" id="UP000719766"/>
    </source>
</evidence>
<dbReference type="EMBL" id="JABBWE010000004">
    <property type="protein sequence ID" value="KAG1803926.1"/>
    <property type="molecule type" value="Genomic_DNA"/>
</dbReference>
<keyword evidence="3" id="KW-1185">Reference proteome</keyword>
<gene>
    <name evidence="2" type="ORF">HD556DRAFT_617311</name>
</gene>
<dbReference type="AlphaFoldDB" id="A0A9P7DV88"/>
<sequence length="191" mass="21441">MYQRSNKMLSFLVVIFVAITMACVVIAIVAVNHISEGETILFGTYQCIIVLDDDVALLIAMIWTLTAAWEILALCLAVWIVAKHFCELRQMPTGRGIIGDSFTVLIQTHLIYFASFFTVSCLSFMASLMETETYYGLRQIFLIVQMFVLAPRLIFNVRKFHAKLMASSDEGTSMASIAFQERIRVSTSGNV</sequence>
<dbReference type="Proteomes" id="UP000719766">
    <property type="component" value="Unassembled WGS sequence"/>
</dbReference>
<proteinExistence type="predicted"/>
<keyword evidence="1" id="KW-0472">Membrane</keyword>
<evidence type="ECO:0000313" key="2">
    <source>
        <dbReference type="EMBL" id="KAG1803926.1"/>
    </source>
</evidence>
<feature type="transmembrane region" description="Helical" evidence="1">
    <location>
        <begin position="135"/>
        <end position="155"/>
    </location>
</feature>
<protein>
    <submittedName>
        <fullName evidence="2">Uncharacterized protein</fullName>
    </submittedName>
</protein>
<reference evidence="2" key="1">
    <citation type="journal article" date="2020" name="New Phytol.">
        <title>Comparative genomics reveals dynamic genome evolution in host specialist ectomycorrhizal fungi.</title>
        <authorList>
            <person name="Lofgren L.A."/>
            <person name="Nguyen N.H."/>
            <person name="Vilgalys R."/>
            <person name="Ruytinx J."/>
            <person name="Liao H.L."/>
            <person name="Branco S."/>
            <person name="Kuo A."/>
            <person name="LaButti K."/>
            <person name="Lipzen A."/>
            <person name="Andreopoulos W."/>
            <person name="Pangilinan J."/>
            <person name="Riley R."/>
            <person name="Hundley H."/>
            <person name="Na H."/>
            <person name="Barry K."/>
            <person name="Grigoriev I.V."/>
            <person name="Stajich J.E."/>
            <person name="Kennedy P.G."/>
        </authorList>
    </citation>
    <scope>NUCLEOTIDE SEQUENCE</scope>
    <source>
        <strain evidence="2">S12</strain>
    </source>
</reference>
<keyword evidence="1" id="KW-1133">Transmembrane helix</keyword>